<evidence type="ECO:0000259" key="1">
    <source>
        <dbReference type="Pfam" id="PF13456"/>
    </source>
</evidence>
<dbReference type="CDD" id="cd06222">
    <property type="entry name" value="RNase_H_like"/>
    <property type="match status" value="1"/>
</dbReference>
<keyword evidence="3" id="KW-1185">Reference proteome</keyword>
<dbReference type="PANTHER" id="PTHR47723">
    <property type="entry name" value="OS05G0353850 PROTEIN"/>
    <property type="match status" value="1"/>
</dbReference>
<dbReference type="Proteomes" id="UP001459277">
    <property type="component" value="Unassembled WGS sequence"/>
</dbReference>
<dbReference type="EMBL" id="JAZDWU010000007">
    <property type="protein sequence ID" value="KAK9996077.1"/>
    <property type="molecule type" value="Genomic_DNA"/>
</dbReference>
<name>A0AAW2CFC6_9ROSI</name>
<accession>A0AAW2CFC6</accession>
<reference evidence="2 3" key="1">
    <citation type="submission" date="2024-01" db="EMBL/GenBank/DDBJ databases">
        <title>A telomere-to-telomere, gap-free genome of sweet tea (Lithocarpus litseifolius).</title>
        <authorList>
            <person name="Zhou J."/>
        </authorList>
    </citation>
    <scope>NUCLEOTIDE SEQUENCE [LARGE SCALE GENOMIC DNA]</scope>
    <source>
        <strain evidence="2">Zhou-2022a</strain>
        <tissue evidence="2">Leaf</tissue>
    </source>
</reference>
<organism evidence="2 3">
    <name type="scientific">Lithocarpus litseifolius</name>
    <dbReference type="NCBI Taxonomy" id="425828"/>
    <lineage>
        <taxon>Eukaryota</taxon>
        <taxon>Viridiplantae</taxon>
        <taxon>Streptophyta</taxon>
        <taxon>Embryophyta</taxon>
        <taxon>Tracheophyta</taxon>
        <taxon>Spermatophyta</taxon>
        <taxon>Magnoliopsida</taxon>
        <taxon>eudicotyledons</taxon>
        <taxon>Gunneridae</taxon>
        <taxon>Pentapetalae</taxon>
        <taxon>rosids</taxon>
        <taxon>fabids</taxon>
        <taxon>Fagales</taxon>
        <taxon>Fagaceae</taxon>
        <taxon>Lithocarpus</taxon>
    </lineage>
</organism>
<protein>
    <recommendedName>
        <fullName evidence="1">RNase H type-1 domain-containing protein</fullName>
    </recommendedName>
</protein>
<dbReference type="InterPro" id="IPR044730">
    <property type="entry name" value="RNase_H-like_dom_plant"/>
</dbReference>
<dbReference type="InterPro" id="IPR053151">
    <property type="entry name" value="RNase_H-like"/>
</dbReference>
<feature type="domain" description="RNase H type-1" evidence="1">
    <location>
        <begin position="18"/>
        <end position="75"/>
    </location>
</feature>
<dbReference type="GO" id="GO:0004523">
    <property type="term" value="F:RNA-DNA hybrid ribonuclease activity"/>
    <property type="evidence" value="ECO:0007669"/>
    <property type="project" value="InterPro"/>
</dbReference>
<dbReference type="InterPro" id="IPR036397">
    <property type="entry name" value="RNaseH_sf"/>
</dbReference>
<dbReference type="GO" id="GO:0003676">
    <property type="term" value="F:nucleic acid binding"/>
    <property type="evidence" value="ECO:0007669"/>
    <property type="project" value="InterPro"/>
</dbReference>
<evidence type="ECO:0000313" key="2">
    <source>
        <dbReference type="EMBL" id="KAK9996077.1"/>
    </source>
</evidence>
<dbReference type="Pfam" id="PF13456">
    <property type="entry name" value="RVT_3"/>
    <property type="match status" value="1"/>
</dbReference>
<dbReference type="InterPro" id="IPR002156">
    <property type="entry name" value="RNaseH_domain"/>
</dbReference>
<sequence>MVTNNGFDMNRAAKGTPVELDAKAVVECFLNPNYHNNVMSPISDDCRQLVRRFRRIQFKHCYRQANQCADMPAKMSTNEELEFISFDCPHVDIRNILDEDAAGLYVNRACSETDGVI</sequence>
<dbReference type="PANTHER" id="PTHR47723:SF19">
    <property type="entry name" value="POLYNUCLEOTIDYL TRANSFERASE, RIBONUCLEASE H-LIKE SUPERFAMILY PROTEIN"/>
    <property type="match status" value="1"/>
</dbReference>
<proteinExistence type="predicted"/>
<gene>
    <name evidence="2" type="ORF">SO802_020763</name>
</gene>
<dbReference type="Gene3D" id="3.30.420.10">
    <property type="entry name" value="Ribonuclease H-like superfamily/Ribonuclease H"/>
    <property type="match status" value="1"/>
</dbReference>
<dbReference type="AlphaFoldDB" id="A0AAW2CFC6"/>
<comment type="caution">
    <text evidence="2">The sequence shown here is derived from an EMBL/GenBank/DDBJ whole genome shotgun (WGS) entry which is preliminary data.</text>
</comment>
<evidence type="ECO:0000313" key="3">
    <source>
        <dbReference type="Proteomes" id="UP001459277"/>
    </source>
</evidence>